<feature type="chain" id="PRO_5022100469" evidence="2">
    <location>
        <begin position="26"/>
        <end position="207"/>
    </location>
</feature>
<reference evidence="3 4" key="1">
    <citation type="submission" date="2019-06" db="EMBL/GenBank/DDBJ databases">
        <title>Lysobacter alkalisoli sp. nov. isolated from saline-alkali soil.</title>
        <authorList>
            <person name="Sun J.-Q."/>
            <person name="Xu L."/>
        </authorList>
    </citation>
    <scope>NUCLEOTIDE SEQUENCE [LARGE SCALE GENOMIC DNA]</scope>
    <source>
        <strain evidence="3 4">SJ-36</strain>
    </source>
</reference>
<protein>
    <submittedName>
        <fullName evidence="3">DUF3011 domain-containing protein</fullName>
    </submittedName>
</protein>
<keyword evidence="2" id="KW-0732">Signal</keyword>
<keyword evidence="4" id="KW-1185">Reference proteome</keyword>
<dbReference type="Proteomes" id="UP000317199">
    <property type="component" value="Chromosome"/>
</dbReference>
<dbReference type="OrthoDB" id="5984161at2"/>
<evidence type="ECO:0000313" key="4">
    <source>
        <dbReference type="Proteomes" id="UP000317199"/>
    </source>
</evidence>
<name>A0A514BWZ6_9GAMM</name>
<gene>
    <name evidence="3" type="ORF">FKV23_16475</name>
</gene>
<dbReference type="InterPro" id="IPR021381">
    <property type="entry name" value="DUF3011"/>
</dbReference>
<feature type="signal peptide" evidence="2">
    <location>
        <begin position="1"/>
        <end position="25"/>
    </location>
</feature>
<dbReference type="RefSeq" id="WP_141624841.1">
    <property type="nucleotide sequence ID" value="NZ_CP041242.1"/>
</dbReference>
<evidence type="ECO:0000256" key="1">
    <source>
        <dbReference type="SAM" id="MobiDB-lite"/>
    </source>
</evidence>
<dbReference type="EMBL" id="CP041242">
    <property type="protein sequence ID" value="QDH71509.1"/>
    <property type="molecule type" value="Genomic_DNA"/>
</dbReference>
<proteinExistence type="predicted"/>
<evidence type="ECO:0000256" key="2">
    <source>
        <dbReference type="SAM" id="SignalP"/>
    </source>
</evidence>
<evidence type="ECO:0000313" key="3">
    <source>
        <dbReference type="EMBL" id="QDH71509.1"/>
    </source>
</evidence>
<accession>A0A514BWZ6</accession>
<dbReference type="Pfam" id="PF11218">
    <property type="entry name" value="DUF3011"/>
    <property type="match status" value="1"/>
</dbReference>
<feature type="compositionally biased region" description="Basic and acidic residues" evidence="1">
    <location>
        <begin position="170"/>
        <end position="180"/>
    </location>
</feature>
<dbReference type="KEGG" id="lyj:FKV23_16475"/>
<organism evidence="3 4">
    <name type="scientific">Marilutibacter alkalisoli</name>
    <dbReference type="NCBI Taxonomy" id="2591633"/>
    <lineage>
        <taxon>Bacteria</taxon>
        <taxon>Pseudomonadati</taxon>
        <taxon>Pseudomonadota</taxon>
        <taxon>Gammaproteobacteria</taxon>
        <taxon>Lysobacterales</taxon>
        <taxon>Lysobacteraceae</taxon>
        <taxon>Marilutibacter</taxon>
    </lineage>
</organism>
<sequence length="207" mass="21914">MNMKLPVLAIAAGLAWVGSPSPASAETTVECISHEYQYNECYAPLEAPHLVYQSSHAACIINRTWGFNPATRRIWVSQGCSGVFADPGGYHHGEAGTYDDGTRSYGPRGHDTGAVVAGAVLGALLVGAAESDQKHHHTSNAHHHTGNSGSGYTGCHGVGCLVDDPDQQVIDDRPQYDREGNPNFDTHGNYQGCHGLGCEVDDPGSDD</sequence>
<feature type="region of interest" description="Disordered" evidence="1">
    <location>
        <begin position="166"/>
        <end position="188"/>
    </location>
</feature>
<dbReference type="AlphaFoldDB" id="A0A514BWZ6"/>